<dbReference type="AlphaFoldDB" id="A0A5C5YLF3"/>
<keyword evidence="1" id="KW-0812">Transmembrane</keyword>
<reference evidence="2 3" key="1">
    <citation type="submission" date="2019-02" db="EMBL/GenBank/DDBJ databases">
        <title>Deep-cultivation of Planctomycetes and their phenomic and genomic characterization uncovers novel biology.</title>
        <authorList>
            <person name="Wiegand S."/>
            <person name="Jogler M."/>
            <person name="Boedeker C."/>
            <person name="Pinto D."/>
            <person name="Vollmers J."/>
            <person name="Rivas-Marin E."/>
            <person name="Kohn T."/>
            <person name="Peeters S.H."/>
            <person name="Heuer A."/>
            <person name="Rast P."/>
            <person name="Oberbeckmann S."/>
            <person name="Bunk B."/>
            <person name="Jeske O."/>
            <person name="Meyerdierks A."/>
            <person name="Storesund J.E."/>
            <person name="Kallscheuer N."/>
            <person name="Luecker S."/>
            <person name="Lage O.M."/>
            <person name="Pohl T."/>
            <person name="Merkel B.J."/>
            <person name="Hornburger P."/>
            <person name="Mueller R.-W."/>
            <person name="Bruemmer F."/>
            <person name="Labrenz M."/>
            <person name="Spormann A.M."/>
            <person name="Op Den Camp H."/>
            <person name="Overmann J."/>
            <person name="Amann R."/>
            <person name="Jetten M.S.M."/>
            <person name="Mascher T."/>
            <person name="Medema M.H."/>
            <person name="Devos D.P."/>
            <person name="Kaster A.-K."/>
            <person name="Ovreas L."/>
            <person name="Rohde M."/>
            <person name="Galperin M.Y."/>
            <person name="Jogler C."/>
        </authorList>
    </citation>
    <scope>NUCLEOTIDE SEQUENCE [LARGE SCALE GENOMIC DNA]</scope>
    <source>
        <strain evidence="2 3">CA13</strain>
    </source>
</reference>
<gene>
    <name evidence="2" type="ORF">CA13_73460</name>
</gene>
<evidence type="ECO:0000313" key="3">
    <source>
        <dbReference type="Proteomes" id="UP000315010"/>
    </source>
</evidence>
<proteinExistence type="predicted"/>
<organism evidence="2 3">
    <name type="scientific">Novipirellula herctigrandis</name>
    <dbReference type="NCBI Taxonomy" id="2527986"/>
    <lineage>
        <taxon>Bacteria</taxon>
        <taxon>Pseudomonadati</taxon>
        <taxon>Planctomycetota</taxon>
        <taxon>Planctomycetia</taxon>
        <taxon>Pirellulales</taxon>
        <taxon>Pirellulaceae</taxon>
        <taxon>Novipirellula</taxon>
    </lineage>
</organism>
<protein>
    <submittedName>
        <fullName evidence="2">Uncharacterized protein</fullName>
    </submittedName>
</protein>
<evidence type="ECO:0000313" key="2">
    <source>
        <dbReference type="EMBL" id="TWT75773.1"/>
    </source>
</evidence>
<keyword evidence="1" id="KW-0472">Membrane</keyword>
<dbReference type="EMBL" id="SJPJ01000003">
    <property type="protein sequence ID" value="TWT75773.1"/>
    <property type="molecule type" value="Genomic_DNA"/>
</dbReference>
<accession>A0A5C5YLF3</accession>
<keyword evidence="1" id="KW-1133">Transmembrane helix</keyword>
<feature type="transmembrane region" description="Helical" evidence="1">
    <location>
        <begin position="9"/>
        <end position="29"/>
    </location>
</feature>
<evidence type="ECO:0000256" key="1">
    <source>
        <dbReference type="SAM" id="Phobius"/>
    </source>
</evidence>
<comment type="caution">
    <text evidence="2">The sequence shown here is derived from an EMBL/GenBank/DDBJ whole genome shotgun (WGS) entry which is preliminary data.</text>
</comment>
<sequence>MMNRIRIRFGIRTLLVVATIAGIAFWFFLPFTPSVRIDAERVTTDPARYGNRQVLRSLLTNDGVFSVWFAGHSGRVSNFSYVQTGNAGTDDWFSQTSTPIHWAKLRPGDSVAIESPIHGDYDSVRIGADVSDWRGRLSGVWSEPIQYSSQTGG</sequence>
<name>A0A5C5YLF3_9BACT</name>
<dbReference type="Proteomes" id="UP000315010">
    <property type="component" value="Unassembled WGS sequence"/>
</dbReference>
<keyword evidence="3" id="KW-1185">Reference proteome</keyword>